<dbReference type="PANTHER" id="PTHR20883">
    <property type="entry name" value="PHYTANOYL-COA DIOXYGENASE DOMAIN CONTAINING 1"/>
    <property type="match status" value="1"/>
</dbReference>
<keyword evidence="2" id="KW-0560">Oxidoreductase</keyword>
<dbReference type="SUPFAM" id="SSF51197">
    <property type="entry name" value="Clavaminate synthase-like"/>
    <property type="match status" value="1"/>
</dbReference>
<name>A0A3B7MK45_9BACT</name>
<accession>A0A3B7MK45</accession>
<dbReference type="Pfam" id="PF05721">
    <property type="entry name" value="PhyH"/>
    <property type="match status" value="1"/>
</dbReference>
<dbReference type="EMBL" id="CP032157">
    <property type="protein sequence ID" value="AXY74824.1"/>
    <property type="molecule type" value="Genomic_DNA"/>
</dbReference>
<dbReference type="PANTHER" id="PTHR20883:SF48">
    <property type="entry name" value="ECTOINE DIOXYGENASE"/>
    <property type="match status" value="1"/>
</dbReference>
<evidence type="ECO:0000313" key="3">
    <source>
        <dbReference type="Proteomes" id="UP000263900"/>
    </source>
</evidence>
<comment type="cofactor">
    <cofactor evidence="1">
        <name>Fe(2+)</name>
        <dbReference type="ChEBI" id="CHEBI:29033"/>
    </cofactor>
</comment>
<gene>
    <name evidence="2" type="ORF">D3H65_12890</name>
</gene>
<dbReference type="RefSeq" id="WP_119050707.1">
    <property type="nucleotide sequence ID" value="NZ_CP032157.1"/>
</dbReference>
<organism evidence="2 3">
    <name type="scientific">Paraflavitalea soli</name>
    <dbReference type="NCBI Taxonomy" id="2315862"/>
    <lineage>
        <taxon>Bacteria</taxon>
        <taxon>Pseudomonadati</taxon>
        <taxon>Bacteroidota</taxon>
        <taxon>Chitinophagia</taxon>
        <taxon>Chitinophagales</taxon>
        <taxon>Chitinophagaceae</taxon>
        <taxon>Paraflavitalea</taxon>
    </lineage>
</organism>
<dbReference type="KEGG" id="pseg:D3H65_12890"/>
<keyword evidence="2" id="KW-0223">Dioxygenase</keyword>
<reference evidence="2 3" key="1">
    <citation type="submission" date="2018-09" db="EMBL/GenBank/DDBJ databases">
        <title>Genome sequencing of strain 6GH32-13.</title>
        <authorList>
            <person name="Weon H.-Y."/>
            <person name="Heo J."/>
            <person name="Kwon S.-W."/>
        </authorList>
    </citation>
    <scope>NUCLEOTIDE SEQUENCE [LARGE SCALE GENOMIC DNA]</scope>
    <source>
        <strain evidence="2 3">5GH32-13</strain>
    </source>
</reference>
<dbReference type="Proteomes" id="UP000263900">
    <property type="component" value="Chromosome"/>
</dbReference>
<proteinExistence type="predicted"/>
<dbReference type="Gene3D" id="2.60.120.620">
    <property type="entry name" value="q2cbj1_9rhob like domain"/>
    <property type="match status" value="1"/>
</dbReference>
<sequence length="311" mass="35602">MNLKQFKPLHWIYNLLHYKALQHNKAAYSKYGIHKPLMASISSKDFPDKESRAWLDTGDSAVLALQKEGFRQFQPAVQQKIKDWSANGYLILEQLIDTATCDAVNREIDQLQEKGKLSFTYGNKLMFANKKSPLIKGITLSPALTTLLQFLLDKEVVPFQTINFIQGSGQRAHSDSIHMTTYPLGYLIAVWIALEDVTPDNGPLFYYPGSHKLPYLLNNDFNEGSTPLRLGKKDYPDYEDMLEELVATQHYTRKEFLAKKGDVLIWHANLVHGGAPILNKTLTRKSMVIHYYAKDVIKYHEITERPSLLEE</sequence>
<dbReference type="GO" id="GO:0016706">
    <property type="term" value="F:2-oxoglutarate-dependent dioxygenase activity"/>
    <property type="evidence" value="ECO:0007669"/>
    <property type="project" value="UniProtKB-ARBA"/>
</dbReference>
<dbReference type="GO" id="GO:0005506">
    <property type="term" value="F:iron ion binding"/>
    <property type="evidence" value="ECO:0007669"/>
    <property type="project" value="UniProtKB-ARBA"/>
</dbReference>
<dbReference type="InterPro" id="IPR008775">
    <property type="entry name" value="Phytyl_CoA_dOase-like"/>
</dbReference>
<evidence type="ECO:0000313" key="2">
    <source>
        <dbReference type="EMBL" id="AXY74824.1"/>
    </source>
</evidence>
<dbReference type="AlphaFoldDB" id="A0A3B7MK45"/>
<dbReference type="OrthoDB" id="9814777at2"/>
<protein>
    <submittedName>
        <fullName evidence="2">Phytanoyl-CoA dioxygenase</fullName>
    </submittedName>
</protein>
<evidence type="ECO:0000256" key="1">
    <source>
        <dbReference type="ARBA" id="ARBA00001954"/>
    </source>
</evidence>
<keyword evidence="3" id="KW-1185">Reference proteome</keyword>